<dbReference type="AlphaFoldDB" id="A0A1H0LQ42"/>
<gene>
    <name evidence="2" type="ORF">SAMN05216259_111294</name>
</gene>
<reference evidence="2 3" key="1">
    <citation type="submission" date="2016-10" db="EMBL/GenBank/DDBJ databases">
        <authorList>
            <person name="de Groot N.N."/>
        </authorList>
    </citation>
    <scope>NUCLEOTIDE SEQUENCE [LARGE SCALE GENOMIC DNA]</scope>
    <source>
        <strain evidence="2 3">CGMCC 4.2022</strain>
    </source>
</reference>
<keyword evidence="1" id="KW-0732">Signal</keyword>
<dbReference type="Proteomes" id="UP000199341">
    <property type="component" value="Unassembled WGS sequence"/>
</dbReference>
<evidence type="ECO:0000313" key="2">
    <source>
        <dbReference type="EMBL" id="SDO70287.1"/>
    </source>
</evidence>
<accession>A0A1H0LQ42</accession>
<feature type="signal peptide" evidence="1">
    <location>
        <begin position="1"/>
        <end position="32"/>
    </location>
</feature>
<proteinExistence type="predicted"/>
<feature type="chain" id="PRO_5011696190" evidence="1">
    <location>
        <begin position="33"/>
        <end position="77"/>
    </location>
</feature>
<dbReference type="OrthoDB" id="4338444at2"/>
<dbReference type="RefSeq" id="WP_093786780.1">
    <property type="nucleotide sequence ID" value="NZ_FNIE01000011.1"/>
</dbReference>
<organism evidence="2 3">
    <name type="scientific">Actinacidiphila guanduensis</name>
    <dbReference type="NCBI Taxonomy" id="310781"/>
    <lineage>
        <taxon>Bacteria</taxon>
        <taxon>Bacillati</taxon>
        <taxon>Actinomycetota</taxon>
        <taxon>Actinomycetes</taxon>
        <taxon>Kitasatosporales</taxon>
        <taxon>Streptomycetaceae</taxon>
        <taxon>Actinacidiphila</taxon>
    </lineage>
</organism>
<sequence length="77" mass="8122">MRKRRLHKSLAAIGVTVAAATAVALGATTASADGVLSQWYLTAYDCQYAGNVYAQQGLIHNFTCTPGDGGYILTGWN</sequence>
<evidence type="ECO:0000313" key="3">
    <source>
        <dbReference type="Proteomes" id="UP000199341"/>
    </source>
</evidence>
<protein>
    <submittedName>
        <fullName evidence="2">Uncharacterized protein</fullName>
    </submittedName>
</protein>
<keyword evidence="3" id="KW-1185">Reference proteome</keyword>
<evidence type="ECO:0000256" key="1">
    <source>
        <dbReference type="SAM" id="SignalP"/>
    </source>
</evidence>
<name>A0A1H0LQ42_9ACTN</name>
<dbReference type="EMBL" id="FNIE01000011">
    <property type="protein sequence ID" value="SDO70287.1"/>
    <property type="molecule type" value="Genomic_DNA"/>
</dbReference>